<protein>
    <submittedName>
        <fullName evidence="2">Uncharacterized protein</fullName>
    </submittedName>
</protein>
<dbReference type="RefSeq" id="WP_189261913.1">
    <property type="nucleotide sequence ID" value="NZ_BMML01000003.1"/>
</dbReference>
<comment type="caution">
    <text evidence="2">The sequence shown here is derived from an EMBL/GenBank/DDBJ whole genome shotgun (WGS) entry which is preliminary data.</text>
</comment>
<accession>A0A917UHU3</accession>
<dbReference type="EMBL" id="BMML01000003">
    <property type="protein sequence ID" value="GGM96432.1"/>
    <property type="molecule type" value="Genomic_DNA"/>
</dbReference>
<feature type="region of interest" description="Disordered" evidence="1">
    <location>
        <begin position="299"/>
        <end position="417"/>
    </location>
</feature>
<gene>
    <name evidence="2" type="ORF">GCM10011578_016290</name>
</gene>
<proteinExistence type="predicted"/>
<dbReference type="AlphaFoldDB" id="A0A917UHU3"/>
<keyword evidence="3" id="KW-1185">Reference proteome</keyword>
<reference evidence="2" key="1">
    <citation type="journal article" date="2014" name="Int. J. Syst. Evol. Microbiol.">
        <title>Complete genome sequence of Corynebacterium casei LMG S-19264T (=DSM 44701T), isolated from a smear-ripened cheese.</title>
        <authorList>
            <consortium name="US DOE Joint Genome Institute (JGI-PGF)"/>
            <person name="Walter F."/>
            <person name="Albersmeier A."/>
            <person name="Kalinowski J."/>
            <person name="Ruckert C."/>
        </authorList>
    </citation>
    <scope>NUCLEOTIDE SEQUENCE</scope>
    <source>
        <strain evidence="2">CGMCC 4.7110</strain>
    </source>
</reference>
<feature type="compositionally biased region" description="Low complexity" evidence="1">
    <location>
        <begin position="342"/>
        <end position="369"/>
    </location>
</feature>
<evidence type="ECO:0000313" key="3">
    <source>
        <dbReference type="Proteomes" id="UP000653411"/>
    </source>
</evidence>
<evidence type="ECO:0000313" key="2">
    <source>
        <dbReference type="EMBL" id="GGM96432.1"/>
    </source>
</evidence>
<dbReference type="Proteomes" id="UP000653411">
    <property type="component" value="Unassembled WGS sequence"/>
</dbReference>
<sequence>MSDTVRIARMRLPRPRHGPPDAYAAVRALDLAPTVPDRSVLVIRRLSVPAAQPGTVRDRVAALRGSAARPALGPTPPDCTAVMFSDEVEAMTCLTTDLLAGRAADRWYWPAEIRRGVHSTGTGTALARIWLDRPAWVPATLAQLARRSPGFPGARQGDAVRATALLSDAEARAVIGAVLAAFHATGESTGLTGLRIGASAEPDGVDAGAGAVPVGAGARAKARAGAGAGAVSAGAVTAADRLSARAPDRPLAVASYGPETTGAALRPAGRALLALALTLAARPWAARDGRLAGEIDDLLRPAAPAPPHPAGPQAYATPDRIADRSTSPGDRQPVDTCVDFGAAESARPASVRPPAAGRPEPAGRPPTTGIAPRPWEAPTDDLSDSCPPGTPQPSDATAMPTAGLQRAEARTRGGSRAVGTAARAGTVIETRFATLFYAVNLMTWLDLPRIDVDADEPGSGPVSGWATLEALGAWLLPDASATGPGTGDRDPIWRTLAELDGRDPSTPASLRLDRLTDRLRDLLDRRRLTPEVFARPGTVVIGRTHVDVLLGLHQIDLAARSSGLDQDPGWVPALGRIIAFHYDGFDHDGLDHDVLDHDGLVRDGLVHDSFDGGN</sequence>
<name>A0A917UHU3_9ACTN</name>
<evidence type="ECO:0000256" key="1">
    <source>
        <dbReference type="SAM" id="MobiDB-lite"/>
    </source>
</evidence>
<organism evidence="2 3">
    <name type="scientific">Streptomyces fuscichromogenes</name>
    <dbReference type="NCBI Taxonomy" id="1324013"/>
    <lineage>
        <taxon>Bacteria</taxon>
        <taxon>Bacillati</taxon>
        <taxon>Actinomycetota</taxon>
        <taxon>Actinomycetes</taxon>
        <taxon>Kitasatosporales</taxon>
        <taxon>Streptomycetaceae</taxon>
        <taxon>Streptomyces</taxon>
    </lineage>
</organism>
<reference evidence="2" key="2">
    <citation type="submission" date="2020-09" db="EMBL/GenBank/DDBJ databases">
        <authorList>
            <person name="Sun Q."/>
            <person name="Zhou Y."/>
        </authorList>
    </citation>
    <scope>NUCLEOTIDE SEQUENCE</scope>
    <source>
        <strain evidence="2">CGMCC 4.7110</strain>
    </source>
</reference>